<dbReference type="GO" id="GO:0004356">
    <property type="term" value="F:glutamine synthetase activity"/>
    <property type="evidence" value="ECO:0007669"/>
    <property type="project" value="InterPro"/>
</dbReference>
<dbReference type="SUPFAM" id="SSF55931">
    <property type="entry name" value="Glutamine synthetase/guanido kinase"/>
    <property type="match status" value="1"/>
</dbReference>
<sequence length="472" mass="52213">MDNVVIKPGETRSPTNTLDDFLERNPSVQIVIVQWVDICGVVKSRLIPVESFKNVVSTGRHLNYAPLDTCVPTTAEFIPKIMPWFTAKGKIWPDLHSLRVARHDGSGIGNTAICFGSVDFQGTDARLNLKSLVEKATEHHGLQFKVGIELEFCFLLPGTLDPASPAKPGVGNASSALRSNIWPILNEIIVALAEVDIDIEQVIKEYGTSAYEAALPPLPPVEAVDAYVYSMEVIRNIAHKHGVVATFYPTPYDGSTGQKNGQHIHISAIPVKEVGDWDPDAAMAGILSHVPALMALGLAQVDSYERVGIGKMCTGGLLGWGDNNRDMPIRRVARNHWEIRINDATSNPYAMVAGIIGGALDPKILETENASQFTLMYSEDDKNKLGMTQLLPVSLEAALKELESDRAWAIDVLGEQYLDWFLALKKREMDVVLKMEVKERRLHMTYLLIRLRELQTVEGENWVLQRNVDATT</sequence>
<evidence type="ECO:0000256" key="1">
    <source>
        <dbReference type="ARBA" id="ARBA00022598"/>
    </source>
</evidence>
<dbReference type="InterPro" id="IPR014746">
    <property type="entry name" value="Gln_synth/guanido_kin_cat_dom"/>
</dbReference>
<evidence type="ECO:0000256" key="3">
    <source>
        <dbReference type="RuleBase" id="RU000384"/>
    </source>
</evidence>
<dbReference type="PANTHER" id="PTHR43785">
    <property type="entry name" value="GAMMA-GLUTAMYLPUTRESCINE SYNTHETASE"/>
    <property type="match status" value="1"/>
</dbReference>
<dbReference type="Gene3D" id="3.30.590.10">
    <property type="entry name" value="Glutamine synthetase/guanido kinase, catalytic domain"/>
    <property type="match status" value="1"/>
</dbReference>
<evidence type="ECO:0000256" key="2">
    <source>
        <dbReference type="PROSITE-ProRule" id="PRU01331"/>
    </source>
</evidence>
<reference evidence="5" key="1">
    <citation type="submission" date="2022-09" db="EMBL/GenBank/DDBJ databases">
        <title>Fusarium specimens isolated from Avocado Roots.</title>
        <authorList>
            <person name="Stajich J."/>
            <person name="Roper C."/>
            <person name="Heimlech-Rivalta G."/>
        </authorList>
    </citation>
    <scope>NUCLEOTIDE SEQUENCE</scope>
    <source>
        <strain evidence="5">CF00136</strain>
    </source>
</reference>
<gene>
    <name evidence="5" type="ORF">NW762_006136</name>
</gene>
<feature type="domain" description="GS catalytic" evidence="4">
    <location>
        <begin position="125"/>
        <end position="472"/>
    </location>
</feature>
<evidence type="ECO:0000259" key="4">
    <source>
        <dbReference type="PROSITE" id="PS51987"/>
    </source>
</evidence>
<dbReference type="PANTHER" id="PTHR43785:SF2">
    <property type="entry name" value="TYPE-1 GLUTAMINE SYNTHETASE 1"/>
    <property type="match status" value="1"/>
</dbReference>
<comment type="similarity">
    <text evidence="2 3">Belongs to the glutamine synthetase family.</text>
</comment>
<evidence type="ECO:0000313" key="5">
    <source>
        <dbReference type="EMBL" id="KAJ4263318.1"/>
    </source>
</evidence>
<dbReference type="InterPro" id="IPR008146">
    <property type="entry name" value="Gln_synth_cat_dom"/>
</dbReference>
<evidence type="ECO:0000313" key="6">
    <source>
        <dbReference type="Proteomes" id="UP001152049"/>
    </source>
</evidence>
<name>A0A9W8S3J8_9HYPO</name>
<dbReference type="Pfam" id="PF00120">
    <property type="entry name" value="Gln-synt_C"/>
    <property type="match status" value="1"/>
</dbReference>
<dbReference type="AlphaFoldDB" id="A0A9W8S3J8"/>
<proteinExistence type="inferred from homology"/>
<accession>A0A9W8S3J8</accession>
<dbReference type="Proteomes" id="UP001152049">
    <property type="component" value="Unassembled WGS sequence"/>
</dbReference>
<keyword evidence="1" id="KW-0436">Ligase</keyword>
<dbReference type="OrthoDB" id="3364440at2759"/>
<dbReference type="EMBL" id="JAOQAZ010000010">
    <property type="protein sequence ID" value="KAJ4263318.1"/>
    <property type="molecule type" value="Genomic_DNA"/>
</dbReference>
<keyword evidence="6" id="KW-1185">Reference proteome</keyword>
<organism evidence="5 6">
    <name type="scientific">Fusarium torreyae</name>
    <dbReference type="NCBI Taxonomy" id="1237075"/>
    <lineage>
        <taxon>Eukaryota</taxon>
        <taxon>Fungi</taxon>
        <taxon>Dikarya</taxon>
        <taxon>Ascomycota</taxon>
        <taxon>Pezizomycotina</taxon>
        <taxon>Sordariomycetes</taxon>
        <taxon>Hypocreomycetidae</taxon>
        <taxon>Hypocreales</taxon>
        <taxon>Nectriaceae</taxon>
        <taxon>Fusarium</taxon>
    </lineage>
</organism>
<comment type="caution">
    <text evidence="5">The sequence shown here is derived from an EMBL/GenBank/DDBJ whole genome shotgun (WGS) entry which is preliminary data.</text>
</comment>
<dbReference type="SMART" id="SM01230">
    <property type="entry name" value="Gln-synt_C"/>
    <property type="match status" value="1"/>
</dbReference>
<dbReference type="PROSITE" id="PS51987">
    <property type="entry name" value="GS_CATALYTIC"/>
    <property type="match status" value="1"/>
</dbReference>
<protein>
    <recommendedName>
        <fullName evidence="4">GS catalytic domain-containing protein</fullName>
    </recommendedName>
</protein>